<evidence type="ECO:0000256" key="6">
    <source>
        <dbReference type="ARBA" id="ARBA00023170"/>
    </source>
</evidence>
<evidence type="ECO:0000313" key="11">
    <source>
        <dbReference type="EMBL" id="KAH3831614.1"/>
    </source>
</evidence>
<dbReference type="GO" id="GO:0005886">
    <property type="term" value="C:plasma membrane"/>
    <property type="evidence" value="ECO:0007669"/>
    <property type="project" value="TreeGrafter"/>
</dbReference>
<organism evidence="11 12">
    <name type="scientific">Dreissena polymorpha</name>
    <name type="common">Zebra mussel</name>
    <name type="synonym">Mytilus polymorpha</name>
    <dbReference type="NCBI Taxonomy" id="45954"/>
    <lineage>
        <taxon>Eukaryota</taxon>
        <taxon>Metazoa</taxon>
        <taxon>Spiralia</taxon>
        <taxon>Lophotrochozoa</taxon>
        <taxon>Mollusca</taxon>
        <taxon>Bivalvia</taxon>
        <taxon>Autobranchia</taxon>
        <taxon>Heteroconchia</taxon>
        <taxon>Euheterodonta</taxon>
        <taxon>Imparidentia</taxon>
        <taxon>Neoheterodontei</taxon>
        <taxon>Myida</taxon>
        <taxon>Dreissenoidea</taxon>
        <taxon>Dreissenidae</taxon>
        <taxon>Dreissena</taxon>
    </lineage>
</organism>
<dbReference type="Gene3D" id="1.20.1070.10">
    <property type="entry name" value="Rhodopsin 7-helix transmembrane proteins"/>
    <property type="match status" value="1"/>
</dbReference>
<keyword evidence="4" id="KW-0297">G-protein coupled receptor</keyword>
<reference evidence="11" key="2">
    <citation type="submission" date="2020-11" db="EMBL/GenBank/DDBJ databases">
        <authorList>
            <person name="McCartney M.A."/>
            <person name="Auch B."/>
            <person name="Kono T."/>
            <person name="Mallez S."/>
            <person name="Becker A."/>
            <person name="Gohl D.M."/>
            <person name="Silverstein K.A.T."/>
            <person name="Koren S."/>
            <person name="Bechman K.B."/>
            <person name="Herman A."/>
            <person name="Abrahante J.E."/>
            <person name="Garbe J."/>
        </authorList>
    </citation>
    <scope>NUCLEOTIDE SEQUENCE</scope>
    <source>
        <strain evidence="11">Duluth1</strain>
        <tissue evidence="11">Whole animal</tissue>
    </source>
</reference>
<comment type="subcellular location">
    <subcellularLocation>
        <location evidence="1">Membrane</location>
        <topology evidence="1">Multi-pass membrane protein</topology>
    </subcellularLocation>
</comment>
<evidence type="ECO:0000313" key="12">
    <source>
        <dbReference type="Proteomes" id="UP000828390"/>
    </source>
</evidence>
<dbReference type="PANTHER" id="PTHR45695">
    <property type="entry name" value="LEUCOKININ RECEPTOR-RELATED"/>
    <property type="match status" value="1"/>
</dbReference>
<dbReference type="AlphaFoldDB" id="A0A9D4HDX8"/>
<dbReference type="Pfam" id="PF00001">
    <property type="entry name" value="7tm_1"/>
    <property type="match status" value="1"/>
</dbReference>
<reference evidence="11" key="1">
    <citation type="journal article" date="2019" name="bioRxiv">
        <title>The Genome of the Zebra Mussel, Dreissena polymorpha: A Resource for Invasive Species Research.</title>
        <authorList>
            <person name="McCartney M.A."/>
            <person name="Auch B."/>
            <person name="Kono T."/>
            <person name="Mallez S."/>
            <person name="Zhang Y."/>
            <person name="Obille A."/>
            <person name="Becker A."/>
            <person name="Abrahante J.E."/>
            <person name="Garbe J."/>
            <person name="Badalamenti J.P."/>
            <person name="Herman A."/>
            <person name="Mangelson H."/>
            <person name="Liachko I."/>
            <person name="Sullivan S."/>
            <person name="Sone E.D."/>
            <person name="Koren S."/>
            <person name="Silverstein K.A.T."/>
            <person name="Beckman K.B."/>
            <person name="Gohl D.M."/>
        </authorList>
    </citation>
    <scope>NUCLEOTIDE SEQUENCE</scope>
    <source>
        <strain evidence="11">Duluth1</strain>
        <tissue evidence="11">Whole animal</tissue>
    </source>
</reference>
<feature type="region of interest" description="Disordered" evidence="8">
    <location>
        <begin position="228"/>
        <end position="300"/>
    </location>
</feature>
<keyword evidence="12" id="KW-1185">Reference proteome</keyword>
<keyword evidence="2 9" id="KW-0812">Transmembrane</keyword>
<accession>A0A9D4HDX8</accession>
<dbReference type="EMBL" id="JAIWYP010000004">
    <property type="protein sequence ID" value="KAH3831614.1"/>
    <property type="molecule type" value="Genomic_DNA"/>
</dbReference>
<feature type="transmembrane region" description="Helical" evidence="9">
    <location>
        <begin position="52"/>
        <end position="73"/>
    </location>
</feature>
<evidence type="ECO:0000256" key="7">
    <source>
        <dbReference type="ARBA" id="ARBA00023224"/>
    </source>
</evidence>
<feature type="transmembrane region" description="Helical" evidence="9">
    <location>
        <begin position="143"/>
        <end position="164"/>
    </location>
</feature>
<sequence>MSTSYCRLLAIALMVPLFVIRQVAVMDLIPDEPLYFCNEQWPEDHHRQQYDLAQFIIVYTIPGSIICVSYGLIGSELWTEDKDLKRTESETSQGLAKNMMKGRKRVAKMLIALAVMFAICWLPYHIVSLYLDFHPGNTHFLNVLPYTIFLGHSNSALNPILYFYSSKGFRSILVRMFKCRKRPFKQVRRDNIIVRCTRNPGDGTTTAALTRRPFVRILSTTTRCQASRSGSLRLSRSNNSSLKSTSGTLRTSFKSNRSSNSNRLNDHHGPRVSFRDKCNKDNKVDNITNKKDKTDLQSSNQPICPQVHIIEPSYDEDHHNVDVDMPYHKRNFMEATISIPTTINEESSRHNSLVPVSRLSPSPSMQAIHEESVEVTQSGSDKDKFEALTIGITIKSSGASGSSNRELDVTVHNHDNDMHDTHQVIVLAD</sequence>
<name>A0A9D4HDX8_DREPO</name>
<evidence type="ECO:0000259" key="10">
    <source>
        <dbReference type="PROSITE" id="PS50262"/>
    </source>
</evidence>
<proteinExistence type="predicted"/>
<feature type="transmembrane region" description="Helical" evidence="9">
    <location>
        <begin position="109"/>
        <end position="131"/>
    </location>
</feature>
<keyword evidence="5 9" id="KW-0472">Membrane</keyword>
<comment type="caution">
    <text evidence="11">The sequence shown here is derived from an EMBL/GenBank/DDBJ whole genome shotgun (WGS) entry which is preliminary data.</text>
</comment>
<protein>
    <recommendedName>
        <fullName evidence="10">G-protein coupled receptors family 1 profile domain-containing protein</fullName>
    </recommendedName>
</protein>
<feature type="domain" description="G-protein coupled receptors family 1 profile" evidence="10">
    <location>
        <begin position="1"/>
        <end position="162"/>
    </location>
</feature>
<evidence type="ECO:0000256" key="4">
    <source>
        <dbReference type="ARBA" id="ARBA00023040"/>
    </source>
</evidence>
<evidence type="ECO:0000256" key="5">
    <source>
        <dbReference type="ARBA" id="ARBA00023136"/>
    </source>
</evidence>
<feature type="compositionally biased region" description="Low complexity" evidence="8">
    <location>
        <begin position="228"/>
        <end position="263"/>
    </location>
</feature>
<dbReference type="PRINTS" id="PR00237">
    <property type="entry name" value="GPCRRHODOPSN"/>
</dbReference>
<keyword evidence="7" id="KW-0807">Transducer</keyword>
<dbReference type="GO" id="GO:0004930">
    <property type="term" value="F:G protein-coupled receptor activity"/>
    <property type="evidence" value="ECO:0007669"/>
    <property type="project" value="UniProtKB-KW"/>
</dbReference>
<feature type="compositionally biased region" description="Basic and acidic residues" evidence="8">
    <location>
        <begin position="264"/>
        <end position="295"/>
    </location>
</feature>
<keyword evidence="6" id="KW-0675">Receptor</keyword>
<dbReference type="SUPFAM" id="SSF81321">
    <property type="entry name" value="Family A G protein-coupled receptor-like"/>
    <property type="match status" value="1"/>
</dbReference>
<evidence type="ECO:0000256" key="1">
    <source>
        <dbReference type="ARBA" id="ARBA00004141"/>
    </source>
</evidence>
<evidence type="ECO:0000256" key="3">
    <source>
        <dbReference type="ARBA" id="ARBA00022989"/>
    </source>
</evidence>
<gene>
    <name evidence="11" type="ORF">DPMN_104885</name>
</gene>
<evidence type="ECO:0000256" key="2">
    <source>
        <dbReference type="ARBA" id="ARBA00022692"/>
    </source>
</evidence>
<evidence type="ECO:0000256" key="8">
    <source>
        <dbReference type="SAM" id="MobiDB-lite"/>
    </source>
</evidence>
<keyword evidence="3 9" id="KW-1133">Transmembrane helix</keyword>
<dbReference type="InterPro" id="IPR017452">
    <property type="entry name" value="GPCR_Rhodpsn_7TM"/>
</dbReference>
<dbReference type="InterPro" id="IPR000276">
    <property type="entry name" value="GPCR_Rhodpsn"/>
</dbReference>
<evidence type="ECO:0000256" key="9">
    <source>
        <dbReference type="SAM" id="Phobius"/>
    </source>
</evidence>
<dbReference type="PROSITE" id="PS50262">
    <property type="entry name" value="G_PROTEIN_RECEP_F1_2"/>
    <property type="match status" value="1"/>
</dbReference>
<dbReference type="Proteomes" id="UP000828390">
    <property type="component" value="Unassembled WGS sequence"/>
</dbReference>
<dbReference type="PANTHER" id="PTHR45695:SF9">
    <property type="entry name" value="LEUCOKININ RECEPTOR"/>
    <property type="match status" value="1"/>
</dbReference>